<dbReference type="InterPro" id="IPR001845">
    <property type="entry name" value="HTH_ArsR_DNA-bd_dom"/>
</dbReference>
<sequence>MPDALRRFKAEIFQALAHPTRIAIVEALRHGELPAGKLIERLGLEQANASQHLAVLRSKQIVVNRKDGNQVFYSLRSPLLIDVLDIMRRYFQAQLAETMAALGEMEREQEVTR</sequence>
<dbReference type="Gene3D" id="1.10.10.10">
    <property type="entry name" value="Winged helix-like DNA-binding domain superfamily/Winged helix DNA-binding domain"/>
    <property type="match status" value="1"/>
</dbReference>
<dbReference type="KEGG" id="sus:Acid_7227"/>
<evidence type="ECO:0000256" key="1">
    <source>
        <dbReference type="ARBA" id="ARBA00023015"/>
    </source>
</evidence>
<gene>
    <name evidence="5" type="ordered locus">Acid_7227</name>
</gene>
<keyword evidence="2" id="KW-0238">DNA-binding</keyword>
<dbReference type="PANTHER" id="PTHR43132:SF2">
    <property type="entry name" value="ARSENICAL RESISTANCE OPERON REPRESSOR ARSR-RELATED"/>
    <property type="match status" value="1"/>
</dbReference>
<dbReference type="PANTHER" id="PTHR43132">
    <property type="entry name" value="ARSENICAL RESISTANCE OPERON REPRESSOR ARSR-RELATED"/>
    <property type="match status" value="1"/>
</dbReference>
<dbReference type="Pfam" id="PF12840">
    <property type="entry name" value="HTH_20"/>
    <property type="match status" value="1"/>
</dbReference>
<dbReference type="GO" id="GO:0003700">
    <property type="term" value="F:DNA-binding transcription factor activity"/>
    <property type="evidence" value="ECO:0007669"/>
    <property type="project" value="InterPro"/>
</dbReference>
<dbReference type="InterPro" id="IPR051011">
    <property type="entry name" value="Metal_resp_trans_reg"/>
</dbReference>
<proteinExistence type="predicted"/>
<dbReference type="SUPFAM" id="SSF46785">
    <property type="entry name" value="Winged helix' DNA-binding domain"/>
    <property type="match status" value="1"/>
</dbReference>
<evidence type="ECO:0000259" key="4">
    <source>
        <dbReference type="PROSITE" id="PS50987"/>
    </source>
</evidence>
<evidence type="ECO:0000256" key="3">
    <source>
        <dbReference type="ARBA" id="ARBA00023163"/>
    </source>
</evidence>
<dbReference type="InterPro" id="IPR036388">
    <property type="entry name" value="WH-like_DNA-bd_sf"/>
</dbReference>
<dbReference type="EMBL" id="CP000473">
    <property type="protein sequence ID" value="ABJ88138.1"/>
    <property type="molecule type" value="Genomic_DNA"/>
</dbReference>
<evidence type="ECO:0000313" key="5">
    <source>
        <dbReference type="EMBL" id="ABJ88138.1"/>
    </source>
</evidence>
<dbReference type="FunCoup" id="Q01QD2">
    <property type="interactions" value="126"/>
</dbReference>
<dbReference type="GO" id="GO:0003677">
    <property type="term" value="F:DNA binding"/>
    <property type="evidence" value="ECO:0007669"/>
    <property type="project" value="UniProtKB-KW"/>
</dbReference>
<dbReference type="InParanoid" id="Q01QD2"/>
<dbReference type="SMART" id="SM00418">
    <property type="entry name" value="HTH_ARSR"/>
    <property type="match status" value="1"/>
</dbReference>
<dbReference type="PROSITE" id="PS50987">
    <property type="entry name" value="HTH_ARSR_2"/>
    <property type="match status" value="1"/>
</dbReference>
<keyword evidence="3" id="KW-0804">Transcription</keyword>
<evidence type="ECO:0000256" key="2">
    <source>
        <dbReference type="ARBA" id="ARBA00023125"/>
    </source>
</evidence>
<keyword evidence="1" id="KW-0805">Transcription regulation</keyword>
<dbReference type="NCBIfam" id="NF033788">
    <property type="entry name" value="HTH_metalloreg"/>
    <property type="match status" value="1"/>
</dbReference>
<dbReference type="HOGENOM" id="CLU_097806_6_1_0"/>
<dbReference type="InterPro" id="IPR036390">
    <property type="entry name" value="WH_DNA-bd_sf"/>
</dbReference>
<dbReference type="PRINTS" id="PR00778">
    <property type="entry name" value="HTHARSR"/>
</dbReference>
<organism evidence="5">
    <name type="scientific">Solibacter usitatus (strain Ellin6076)</name>
    <dbReference type="NCBI Taxonomy" id="234267"/>
    <lineage>
        <taxon>Bacteria</taxon>
        <taxon>Pseudomonadati</taxon>
        <taxon>Acidobacteriota</taxon>
        <taxon>Terriglobia</taxon>
        <taxon>Bryobacterales</taxon>
        <taxon>Solibacteraceae</taxon>
        <taxon>Candidatus Solibacter</taxon>
    </lineage>
</organism>
<dbReference type="STRING" id="234267.Acid_7227"/>
<dbReference type="CDD" id="cd00090">
    <property type="entry name" value="HTH_ARSR"/>
    <property type="match status" value="1"/>
</dbReference>
<dbReference type="eggNOG" id="COG0640">
    <property type="taxonomic scope" value="Bacteria"/>
</dbReference>
<name>Q01QD2_SOLUE</name>
<protein>
    <submittedName>
        <fullName evidence="5">Transcriptional regulator, ArsR family</fullName>
    </submittedName>
</protein>
<dbReference type="AlphaFoldDB" id="Q01QD2"/>
<accession>Q01QD2</accession>
<feature type="domain" description="HTH arsR-type" evidence="4">
    <location>
        <begin position="1"/>
        <end position="95"/>
    </location>
</feature>
<dbReference type="OrthoDB" id="9798835at2"/>
<dbReference type="InterPro" id="IPR011991">
    <property type="entry name" value="ArsR-like_HTH"/>
</dbReference>
<reference evidence="5" key="1">
    <citation type="submission" date="2006-10" db="EMBL/GenBank/DDBJ databases">
        <title>Complete sequence of Solibacter usitatus Ellin6076.</title>
        <authorList>
            <consortium name="US DOE Joint Genome Institute"/>
            <person name="Copeland A."/>
            <person name="Lucas S."/>
            <person name="Lapidus A."/>
            <person name="Barry K."/>
            <person name="Detter J.C."/>
            <person name="Glavina del Rio T."/>
            <person name="Hammon N."/>
            <person name="Israni S."/>
            <person name="Dalin E."/>
            <person name="Tice H."/>
            <person name="Pitluck S."/>
            <person name="Thompson L.S."/>
            <person name="Brettin T."/>
            <person name="Bruce D."/>
            <person name="Han C."/>
            <person name="Tapia R."/>
            <person name="Gilna P."/>
            <person name="Schmutz J."/>
            <person name="Larimer F."/>
            <person name="Land M."/>
            <person name="Hauser L."/>
            <person name="Kyrpides N."/>
            <person name="Mikhailova N."/>
            <person name="Janssen P.H."/>
            <person name="Kuske C.R."/>
            <person name="Richardson P."/>
        </authorList>
    </citation>
    <scope>NUCLEOTIDE SEQUENCE</scope>
    <source>
        <strain evidence="5">Ellin6076</strain>
    </source>
</reference>